<reference evidence="2 3" key="1">
    <citation type="submission" date="2019-09" db="EMBL/GenBank/DDBJ databases">
        <title>Draft genome sequence of the thermophilic Saccharopolyspora hirsuta VKM Ac-666T.</title>
        <authorList>
            <person name="Lobastova T.G."/>
            <person name="Fokina V."/>
            <person name="Bragin E.Y."/>
            <person name="Shtratnikova V.Y."/>
            <person name="Starodumova I.P."/>
            <person name="Tarlachkov S.V."/>
            <person name="Donova M.V."/>
        </authorList>
    </citation>
    <scope>NUCLEOTIDE SEQUENCE [LARGE SCALE GENOMIC DNA]</scope>
    <source>
        <strain evidence="2 3">VKM Ac-666</strain>
    </source>
</reference>
<gene>
    <name evidence="2" type="ORF">F1721_21940</name>
</gene>
<dbReference type="SUPFAM" id="SSF53335">
    <property type="entry name" value="S-adenosyl-L-methionine-dependent methyltransferases"/>
    <property type="match status" value="1"/>
</dbReference>
<dbReference type="PIRSF" id="PIRSF017393">
    <property type="entry name" value="MTase_SAV2177"/>
    <property type="match status" value="1"/>
</dbReference>
<dbReference type="InterPro" id="IPR006764">
    <property type="entry name" value="SAM_dep_MeTrfase_SAV2177_type"/>
</dbReference>
<feature type="region of interest" description="Disordered" evidence="1">
    <location>
        <begin position="238"/>
        <end position="264"/>
    </location>
</feature>
<dbReference type="Pfam" id="PF04672">
    <property type="entry name" value="Methyltransf_19"/>
    <property type="match status" value="1"/>
</dbReference>
<evidence type="ECO:0008006" key="4">
    <source>
        <dbReference type="Google" id="ProtNLM"/>
    </source>
</evidence>
<dbReference type="EMBL" id="VWPH01000010">
    <property type="protein sequence ID" value="KAA5830709.1"/>
    <property type="molecule type" value="Genomic_DNA"/>
</dbReference>
<keyword evidence="3" id="KW-1185">Reference proteome</keyword>
<proteinExistence type="predicted"/>
<protein>
    <recommendedName>
        <fullName evidence="4">SAM-dependent methyltransferase</fullName>
    </recommendedName>
</protein>
<dbReference type="CDD" id="cd02440">
    <property type="entry name" value="AdoMet_MTases"/>
    <property type="match status" value="1"/>
</dbReference>
<sequence length="264" mass="29156">MVPPEGVNVTKPNSARMYDFLLGGSHNFEVDRRAAEDMQQIFPDAAFYARSNRAFLGRVVRYLIDAGIEQFLDLGSGIPTVGNVHEIALERRPGARVAYVDHEPVAVRHARHVIGDDEDRVTITEADIRRPDEVLDAPGVRDLLDFSRPVAVLAVGVLPFVPGDEAAAVMAQYRDRTAPGSYAAVSHLSRIGMTEEQMAAGLEIMRRTPTPEQPRTPEEVRDLLPGYTIVEPGVVPVPQWRPDREPTEDEISRSNCYGAVGHRA</sequence>
<dbReference type="AlphaFoldDB" id="A0A5M7BLP4"/>
<dbReference type="Gene3D" id="3.40.50.150">
    <property type="entry name" value="Vaccinia Virus protein VP39"/>
    <property type="match status" value="1"/>
</dbReference>
<evidence type="ECO:0000313" key="2">
    <source>
        <dbReference type="EMBL" id="KAA5830709.1"/>
    </source>
</evidence>
<accession>A0A5M7BLP4</accession>
<comment type="caution">
    <text evidence="2">The sequence shown here is derived from an EMBL/GenBank/DDBJ whole genome shotgun (WGS) entry which is preliminary data.</text>
</comment>
<dbReference type="OrthoDB" id="5175904at2"/>
<organism evidence="2 3">
    <name type="scientific">Saccharopolyspora hirsuta</name>
    <dbReference type="NCBI Taxonomy" id="1837"/>
    <lineage>
        <taxon>Bacteria</taxon>
        <taxon>Bacillati</taxon>
        <taxon>Actinomycetota</taxon>
        <taxon>Actinomycetes</taxon>
        <taxon>Pseudonocardiales</taxon>
        <taxon>Pseudonocardiaceae</taxon>
        <taxon>Saccharopolyspora</taxon>
    </lineage>
</organism>
<evidence type="ECO:0000256" key="1">
    <source>
        <dbReference type="SAM" id="MobiDB-lite"/>
    </source>
</evidence>
<dbReference type="Proteomes" id="UP000323946">
    <property type="component" value="Unassembled WGS sequence"/>
</dbReference>
<dbReference type="InterPro" id="IPR029063">
    <property type="entry name" value="SAM-dependent_MTases_sf"/>
</dbReference>
<evidence type="ECO:0000313" key="3">
    <source>
        <dbReference type="Proteomes" id="UP000323946"/>
    </source>
</evidence>
<name>A0A5M7BLP4_SACHI</name>